<dbReference type="AlphaFoldDB" id="A0A2I1G3L4"/>
<proteinExistence type="predicted"/>
<feature type="non-terminal residue" evidence="5">
    <location>
        <position position="73"/>
    </location>
</feature>
<dbReference type="Proteomes" id="UP000232688">
    <property type="component" value="Unassembled WGS sequence"/>
</dbReference>
<accession>A0A2I1G3L4</accession>
<organism evidence="5 9">
    <name type="scientific">Rhizophagus irregularis</name>
    <dbReference type="NCBI Taxonomy" id="588596"/>
    <lineage>
        <taxon>Eukaryota</taxon>
        <taxon>Fungi</taxon>
        <taxon>Fungi incertae sedis</taxon>
        <taxon>Mucoromycota</taxon>
        <taxon>Glomeromycotina</taxon>
        <taxon>Glomeromycetes</taxon>
        <taxon>Glomerales</taxon>
        <taxon>Glomeraceae</taxon>
        <taxon>Rhizophagus</taxon>
    </lineage>
</organism>
<gene>
    <name evidence="3" type="ORF">RhiirA1_414816</name>
    <name evidence="5" type="ORF">RhiirA4_395621</name>
    <name evidence="2" type="ORF">RhiirA5_350421</name>
    <name evidence="4" type="ORF">RhiirC2_739877</name>
</gene>
<comment type="caution">
    <text evidence="5">The sequence shown here is derived from an EMBL/GenBank/DDBJ whole genome shotgun (WGS) entry which is preliminary data.</text>
</comment>
<feature type="transmembrane region" description="Helical" evidence="1">
    <location>
        <begin position="25"/>
        <end position="46"/>
    </location>
</feature>
<dbReference type="Proteomes" id="UP000233469">
    <property type="component" value="Unassembled WGS sequence"/>
</dbReference>
<evidence type="ECO:0000313" key="2">
    <source>
        <dbReference type="EMBL" id="PKC14367.1"/>
    </source>
</evidence>
<dbReference type="EMBL" id="LLXJ01000138">
    <property type="protein sequence ID" value="PKC14367.1"/>
    <property type="molecule type" value="Genomic_DNA"/>
</dbReference>
<evidence type="ECO:0000313" key="7">
    <source>
        <dbReference type="Proteomes" id="UP000232722"/>
    </source>
</evidence>
<evidence type="ECO:0000313" key="8">
    <source>
        <dbReference type="Proteomes" id="UP000233469"/>
    </source>
</evidence>
<dbReference type="EMBL" id="LLXH01000245">
    <property type="protein sequence ID" value="PKC70040.1"/>
    <property type="molecule type" value="Genomic_DNA"/>
</dbReference>
<evidence type="ECO:0000313" key="9">
    <source>
        <dbReference type="Proteomes" id="UP000234323"/>
    </source>
</evidence>
<name>A0A2I1G3L4_9GLOM</name>
<dbReference type="EMBL" id="LLXI01000135">
    <property type="protein sequence ID" value="PKY41171.1"/>
    <property type="molecule type" value="Genomic_DNA"/>
</dbReference>
<reference evidence="3 6" key="4">
    <citation type="submission" date="2017-10" db="EMBL/GenBank/DDBJ databases">
        <title>Genome analyses suggest a sexual origin of heterokaryosis in a supposedly ancient asexual fungus.</title>
        <authorList>
            <person name="Corradi N."/>
            <person name="Sedzielewska K."/>
            <person name="Noel J."/>
            <person name="Charron P."/>
            <person name="Farinelli L."/>
            <person name="Marton T."/>
            <person name="Kruger M."/>
            <person name="Pelin A."/>
            <person name="Brachmann A."/>
            <person name="Corradi N."/>
        </authorList>
    </citation>
    <scope>NUCLEOTIDE SEQUENCE [LARGE SCALE GENOMIC DNA]</scope>
    <source>
        <strain evidence="3 6">A1</strain>
    </source>
</reference>
<reference evidence="2 7" key="2">
    <citation type="submission" date="2017-09" db="EMBL/GenBank/DDBJ databases">
        <title>Extensive intraspecific genome diversity in a model arbuscular mycorrhizal fungus.</title>
        <authorList>
            <person name="Chen E.C."/>
            <person name="Morin E."/>
            <person name="Beaudet D."/>
            <person name="Noel J."/>
            <person name="Ndikumana S."/>
            <person name="Charron P."/>
            <person name="St-Onge C."/>
            <person name="Giorgi J."/>
            <person name="Grigoriev I.V."/>
            <person name="Roux C."/>
            <person name="Martin F.M."/>
            <person name="Corradi N."/>
        </authorList>
    </citation>
    <scope>NUCLEOTIDE SEQUENCE [LARGE SCALE GENOMIC DNA]</scope>
    <source>
        <strain evidence="2 7">A5</strain>
    </source>
</reference>
<reference evidence="5 9" key="1">
    <citation type="submission" date="2015-10" db="EMBL/GenBank/DDBJ databases">
        <title>Genome analyses suggest a sexual origin of heterokaryosis in a supposedly ancient asexual fungus.</title>
        <authorList>
            <person name="Ropars J."/>
            <person name="Sedzielewska K."/>
            <person name="Noel J."/>
            <person name="Charron P."/>
            <person name="Farinelli L."/>
            <person name="Marton T."/>
            <person name="Kruger M."/>
            <person name="Pelin A."/>
            <person name="Brachmann A."/>
            <person name="Corradi N."/>
        </authorList>
    </citation>
    <scope>NUCLEOTIDE SEQUENCE [LARGE SCALE GENOMIC DNA]</scope>
    <source>
        <strain evidence="5 9">A4</strain>
        <strain evidence="2 7">A5</strain>
        <strain evidence="4 8">C2</strain>
    </source>
</reference>
<dbReference type="Proteomes" id="UP000232722">
    <property type="component" value="Unassembled WGS sequence"/>
</dbReference>
<keyword evidence="9" id="KW-1185">Reference proteome</keyword>
<keyword evidence="1" id="KW-1133">Transmembrane helix</keyword>
<dbReference type="VEuPathDB" id="FungiDB:RhiirA1_414816"/>
<protein>
    <submittedName>
        <fullName evidence="5">Uncharacterized protein</fullName>
    </submittedName>
</protein>
<evidence type="ECO:0000313" key="3">
    <source>
        <dbReference type="EMBL" id="PKC70040.1"/>
    </source>
</evidence>
<sequence>MEGKNDVSIYLKNLLKNRDEPSLQWLSLKLFCISFFPSFVVLFYYIGLQIKLPQQLDNCEKLFAKFSNLLSQI</sequence>
<keyword evidence="1" id="KW-0812">Transmembrane</keyword>
<evidence type="ECO:0000256" key="1">
    <source>
        <dbReference type="SAM" id="Phobius"/>
    </source>
</evidence>
<evidence type="ECO:0000313" key="6">
    <source>
        <dbReference type="Proteomes" id="UP000232688"/>
    </source>
</evidence>
<keyword evidence="1" id="KW-0472">Membrane</keyword>
<evidence type="ECO:0000313" key="4">
    <source>
        <dbReference type="EMBL" id="PKK73910.1"/>
    </source>
</evidence>
<evidence type="ECO:0000313" key="5">
    <source>
        <dbReference type="EMBL" id="PKY41171.1"/>
    </source>
</evidence>
<reference evidence="6 8" key="3">
    <citation type="submission" date="2017-10" db="EMBL/GenBank/DDBJ databases">
        <title>Extensive intraspecific genome diversity in a model arbuscular mycorrhizal fungus.</title>
        <authorList>
            <person name="Chen E.C.H."/>
            <person name="Morin E."/>
            <person name="Baudet D."/>
            <person name="Noel J."/>
            <person name="Ndikumana S."/>
            <person name="Charron P."/>
            <person name="St-Onge C."/>
            <person name="Giorgi J."/>
            <person name="Grigoriev I.V."/>
            <person name="Roux C."/>
            <person name="Martin F.M."/>
            <person name="Corradi N."/>
        </authorList>
    </citation>
    <scope>NUCLEOTIDE SEQUENCE [LARGE SCALE GENOMIC DNA]</scope>
    <source>
        <strain evidence="3 6">A1</strain>
        <strain evidence="4 8">C2</strain>
    </source>
</reference>
<dbReference type="Proteomes" id="UP000234323">
    <property type="component" value="Unassembled WGS sequence"/>
</dbReference>
<dbReference type="EMBL" id="LLXL01000339">
    <property type="protein sequence ID" value="PKK73910.1"/>
    <property type="molecule type" value="Genomic_DNA"/>
</dbReference>